<evidence type="ECO:0000256" key="1">
    <source>
        <dbReference type="SAM" id="Coils"/>
    </source>
</evidence>
<evidence type="ECO:0000313" key="4">
    <source>
        <dbReference type="EMBL" id="KAL3124251.1"/>
    </source>
</evidence>
<proteinExistence type="predicted"/>
<keyword evidence="5" id="KW-1185">Reference proteome</keyword>
<organism evidence="4 5">
    <name type="scientific">Heterodera trifolii</name>
    <dbReference type="NCBI Taxonomy" id="157864"/>
    <lineage>
        <taxon>Eukaryota</taxon>
        <taxon>Metazoa</taxon>
        <taxon>Ecdysozoa</taxon>
        <taxon>Nematoda</taxon>
        <taxon>Chromadorea</taxon>
        <taxon>Rhabditida</taxon>
        <taxon>Tylenchina</taxon>
        <taxon>Tylenchomorpha</taxon>
        <taxon>Tylenchoidea</taxon>
        <taxon>Heteroderidae</taxon>
        <taxon>Heteroderinae</taxon>
        <taxon>Heterodera</taxon>
    </lineage>
</organism>
<reference evidence="4 5" key="1">
    <citation type="submission" date="2024-10" db="EMBL/GenBank/DDBJ databases">
        <authorList>
            <person name="Kim D."/>
        </authorList>
    </citation>
    <scope>NUCLEOTIDE SEQUENCE [LARGE SCALE GENOMIC DNA]</scope>
    <source>
        <strain evidence="4">BH-2024</strain>
    </source>
</reference>
<evidence type="ECO:0000256" key="3">
    <source>
        <dbReference type="SAM" id="SignalP"/>
    </source>
</evidence>
<feature type="signal peptide" evidence="3">
    <location>
        <begin position="1"/>
        <end position="22"/>
    </location>
</feature>
<name>A0ABD2M9R9_9BILA</name>
<feature type="chain" id="PRO_5044875800" evidence="3">
    <location>
        <begin position="23"/>
        <end position="365"/>
    </location>
</feature>
<comment type="caution">
    <text evidence="4">The sequence shown here is derived from an EMBL/GenBank/DDBJ whole genome shotgun (WGS) entry which is preliminary data.</text>
</comment>
<keyword evidence="3" id="KW-0732">Signal</keyword>
<sequence>MNAFLPLFVVIILSVLVEHLQSDNSPNPFTRQFFVPNNQRAQQMRPHLNVQNGQQPFRTITMNGGQQFVLVPRRLFFQKGHLFAFRRHLPSLAKFKIRPNFASHEAKQKQALTSNLKQMPMPKEVPNSTRMAMSKPKQHALPIAVSPPTNAKSAEHSSHANSLIASDKGKKSGFVARLTNAGTENSAAAPFSPRPFAIPQKASFLRSPPKIHPPMREVSSNVGGNGAEMTRKRDDFFKKQRKEFQMMRERIERRRMEMERQQNILEEEERLNMMARTRTMPTAPQFGGMRRPQHLQAVSPISGTSRPNVATPVASPPAAVAPPGQMPPNDQVIDQLNNAIDFMDVANRLRLRDQFRRRQKVHANV</sequence>
<accession>A0ABD2M9R9</accession>
<evidence type="ECO:0000313" key="5">
    <source>
        <dbReference type="Proteomes" id="UP001620626"/>
    </source>
</evidence>
<dbReference type="EMBL" id="JBICBT010000077">
    <property type="protein sequence ID" value="KAL3124251.1"/>
    <property type="molecule type" value="Genomic_DNA"/>
</dbReference>
<evidence type="ECO:0000256" key="2">
    <source>
        <dbReference type="SAM" id="MobiDB-lite"/>
    </source>
</evidence>
<feature type="region of interest" description="Disordered" evidence="2">
    <location>
        <begin position="206"/>
        <end position="229"/>
    </location>
</feature>
<feature type="coiled-coil region" evidence="1">
    <location>
        <begin position="241"/>
        <end position="278"/>
    </location>
</feature>
<dbReference type="AlphaFoldDB" id="A0ABD2M9R9"/>
<gene>
    <name evidence="4" type="ORF">niasHT_006639</name>
</gene>
<keyword evidence="1" id="KW-0175">Coiled coil</keyword>
<protein>
    <submittedName>
        <fullName evidence="4">Uncharacterized protein</fullName>
    </submittedName>
</protein>
<dbReference type="Proteomes" id="UP001620626">
    <property type="component" value="Unassembled WGS sequence"/>
</dbReference>